<keyword evidence="2" id="KW-1185">Reference proteome</keyword>
<accession>A0A554VM96</accession>
<protein>
    <submittedName>
        <fullName evidence="1">Uncharacterized protein</fullName>
    </submittedName>
</protein>
<dbReference type="AlphaFoldDB" id="A0A554VM96"/>
<sequence length="185" mass="21633">MKKFAALVFFGFITGIGYGQHCANDMTSLIIIDVRFDTKIIDDLKVTLVDSLGNRYSGSEVPNSMLMQSPSIEFLNYRHSEIDVSKIALNFWKNNRFYMLYRYSFELEGLFIKIEKPLGMNNNYNFETSIHRIPKGAVYNLCREGTFSKGLKHEYNRDDNWYEEYAKTFELSQPPPIIHLNQIKK</sequence>
<dbReference type="EMBL" id="VLNR01000014">
    <property type="protein sequence ID" value="TSE09364.1"/>
    <property type="molecule type" value="Genomic_DNA"/>
</dbReference>
<dbReference type="Proteomes" id="UP000318833">
    <property type="component" value="Unassembled WGS sequence"/>
</dbReference>
<organism evidence="1 2">
    <name type="scientific">Aquimarina algiphila</name>
    <dbReference type="NCBI Taxonomy" id="2047982"/>
    <lineage>
        <taxon>Bacteria</taxon>
        <taxon>Pseudomonadati</taxon>
        <taxon>Bacteroidota</taxon>
        <taxon>Flavobacteriia</taxon>
        <taxon>Flavobacteriales</taxon>
        <taxon>Flavobacteriaceae</taxon>
        <taxon>Aquimarina</taxon>
    </lineage>
</organism>
<dbReference type="OrthoDB" id="1354051at2"/>
<name>A0A554VM96_9FLAO</name>
<proteinExistence type="predicted"/>
<gene>
    <name evidence="1" type="ORF">FOF46_08910</name>
</gene>
<evidence type="ECO:0000313" key="2">
    <source>
        <dbReference type="Proteomes" id="UP000318833"/>
    </source>
</evidence>
<evidence type="ECO:0000313" key="1">
    <source>
        <dbReference type="EMBL" id="TSE09364.1"/>
    </source>
</evidence>
<comment type="caution">
    <text evidence="1">The sequence shown here is derived from an EMBL/GenBank/DDBJ whole genome shotgun (WGS) entry which is preliminary data.</text>
</comment>
<reference evidence="1 2" key="1">
    <citation type="submission" date="2019-07" db="EMBL/GenBank/DDBJ databases">
        <title>The draft genome sequence of Aquimarina algiphila M91.</title>
        <authorList>
            <person name="Meng X."/>
        </authorList>
    </citation>
    <scope>NUCLEOTIDE SEQUENCE [LARGE SCALE GENOMIC DNA]</scope>
    <source>
        <strain evidence="1 2">M91</strain>
    </source>
</reference>
<dbReference type="RefSeq" id="WP_143916205.1">
    <property type="nucleotide sequence ID" value="NZ_CANMIK010000002.1"/>
</dbReference>